<evidence type="ECO:0000313" key="3">
    <source>
        <dbReference type="Proteomes" id="UP000658656"/>
    </source>
</evidence>
<evidence type="ECO:0000259" key="1">
    <source>
        <dbReference type="PROSITE" id="PS50943"/>
    </source>
</evidence>
<feature type="domain" description="HTH cro/C1-type" evidence="1">
    <location>
        <begin position="19"/>
        <end position="74"/>
    </location>
</feature>
<dbReference type="Gene3D" id="1.10.260.40">
    <property type="entry name" value="lambda repressor-like DNA-binding domains"/>
    <property type="match status" value="1"/>
</dbReference>
<accession>A0A8H9MBJ1</accession>
<gene>
    <name evidence="2" type="ORF">GCM10017566_32170</name>
</gene>
<reference evidence="2" key="1">
    <citation type="journal article" date="2014" name="Int. J. Syst. Evol. Microbiol.">
        <title>Complete genome sequence of Corynebacterium casei LMG S-19264T (=DSM 44701T), isolated from a smear-ripened cheese.</title>
        <authorList>
            <consortium name="US DOE Joint Genome Institute (JGI-PGF)"/>
            <person name="Walter F."/>
            <person name="Albersmeier A."/>
            <person name="Kalinowski J."/>
            <person name="Ruckert C."/>
        </authorList>
    </citation>
    <scope>NUCLEOTIDE SEQUENCE</scope>
    <source>
        <strain evidence="2">CGMCC 4.7679</strain>
    </source>
</reference>
<dbReference type="SUPFAM" id="SSF47413">
    <property type="entry name" value="lambda repressor-like DNA-binding domains"/>
    <property type="match status" value="1"/>
</dbReference>
<dbReference type="AlphaFoldDB" id="A0A8H9MBJ1"/>
<evidence type="ECO:0000313" key="2">
    <source>
        <dbReference type="EMBL" id="GHF56572.1"/>
    </source>
</evidence>
<dbReference type="GO" id="GO:0003677">
    <property type="term" value="F:DNA binding"/>
    <property type="evidence" value="ECO:0007669"/>
    <property type="project" value="InterPro"/>
</dbReference>
<dbReference type="PROSITE" id="PS50943">
    <property type="entry name" value="HTH_CROC1"/>
    <property type="match status" value="1"/>
</dbReference>
<keyword evidence="3" id="KW-1185">Reference proteome</keyword>
<protein>
    <recommendedName>
        <fullName evidence="1">HTH cro/C1-type domain-containing protein</fullName>
    </recommendedName>
</protein>
<proteinExistence type="predicted"/>
<dbReference type="SMART" id="SM00530">
    <property type="entry name" value="HTH_XRE"/>
    <property type="match status" value="1"/>
</dbReference>
<comment type="caution">
    <text evidence="2">The sequence shown here is derived from an EMBL/GenBank/DDBJ whole genome shotgun (WGS) entry which is preliminary data.</text>
</comment>
<dbReference type="EMBL" id="BNAV01000004">
    <property type="protein sequence ID" value="GHF56572.1"/>
    <property type="molecule type" value="Genomic_DNA"/>
</dbReference>
<reference evidence="2" key="2">
    <citation type="submission" date="2020-09" db="EMBL/GenBank/DDBJ databases">
        <authorList>
            <person name="Sun Q."/>
            <person name="Zhou Y."/>
        </authorList>
    </citation>
    <scope>NUCLEOTIDE SEQUENCE</scope>
    <source>
        <strain evidence="2">CGMCC 4.7679</strain>
    </source>
</reference>
<dbReference type="RefSeq" id="WP_183176411.1">
    <property type="nucleotide sequence ID" value="NZ_BNAV01000004.1"/>
</dbReference>
<dbReference type="InterPro" id="IPR010982">
    <property type="entry name" value="Lambda_DNA-bd_dom_sf"/>
</dbReference>
<dbReference type="Proteomes" id="UP000658656">
    <property type="component" value="Unassembled WGS sequence"/>
</dbReference>
<organism evidence="2 3">
    <name type="scientific">Amycolatopsis bartoniae</name>
    <dbReference type="NCBI Taxonomy" id="941986"/>
    <lineage>
        <taxon>Bacteria</taxon>
        <taxon>Bacillati</taxon>
        <taxon>Actinomycetota</taxon>
        <taxon>Actinomycetes</taxon>
        <taxon>Pseudonocardiales</taxon>
        <taxon>Pseudonocardiaceae</taxon>
        <taxon>Amycolatopsis</taxon>
    </lineage>
</organism>
<name>A0A8H9MBJ1_9PSEU</name>
<dbReference type="Pfam" id="PF13560">
    <property type="entry name" value="HTH_31"/>
    <property type="match status" value="1"/>
</dbReference>
<dbReference type="InterPro" id="IPR001387">
    <property type="entry name" value="Cro/C1-type_HTH"/>
</dbReference>
<sequence>MPTPNRTARQAILELAVRVRERRTALDLTQQDVAYSAGVTESYLSGLERAKPKRLELAGILAVAEALDMEGADLIRGLKADPLP</sequence>
<dbReference type="CDD" id="cd00093">
    <property type="entry name" value="HTH_XRE"/>
    <property type="match status" value="1"/>
</dbReference>